<reference evidence="3" key="2">
    <citation type="submission" date="2023-01" db="EMBL/GenBank/DDBJ databases">
        <title>Draft genome sequence of Algimonas porphyrae strain NBRC 108216.</title>
        <authorList>
            <person name="Sun Q."/>
            <person name="Mori K."/>
        </authorList>
    </citation>
    <scope>NUCLEOTIDE SEQUENCE</scope>
    <source>
        <strain evidence="3">NBRC 108216</strain>
    </source>
</reference>
<comment type="caution">
    <text evidence="3">The sequence shown here is derived from an EMBL/GenBank/DDBJ whole genome shotgun (WGS) entry which is preliminary data.</text>
</comment>
<keyword evidence="1" id="KW-0472">Membrane</keyword>
<name>A0ABQ5V1Y5_9PROT</name>
<dbReference type="EMBL" id="BSNJ01000005">
    <property type="protein sequence ID" value="GLQ21463.1"/>
    <property type="molecule type" value="Genomic_DNA"/>
</dbReference>
<accession>A0ABQ5V1Y5</accession>
<keyword evidence="4" id="KW-1185">Reference proteome</keyword>
<dbReference type="Proteomes" id="UP001161390">
    <property type="component" value="Unassembled WGS sequence"/>
</dbReference>
<sequence length="93" mass="10230">MPDTESGAATNKANQAAYWKATKRLTIGLLFVWFAVSYGAGILFREALDAFSIGGAPLGFWFAQNGSIYVFLLLIVVYCIQMTRLERRFGLGG</sequence>
<feature type="domain" description="Sodium symporter small subunit" evidence="2">
    <location>
        <begin position="16"/>
        <end position="91"/>
    </location>
</feature>
<dbReference type="NCBIfam" id="TIGR03647">
    <property type="entry name" value="Na_symport_sm"/>
    <property type="match status" value="1"/>
</dbReference>
<feature type="transmembrane region" description="Helical" evidence="1">
    <location>
        <begin position="56"/>
        <end position="80"/>
    </location>
</feature>
<evidence type="ECO:0000256" key="1">
    <source>
        <dbReference type="SAM" id="Phobius"/>
    </source>
</evidence>
<reference evidence="3" key="1">
    <citation type="journal article" date="2014" name="Int. J. Syst. Evol. Microbiol.">
        <title>Complete genome of a new Firmicutes species belonging to the dominant human colonic microbiota ('Ruminococcus bicirculans') reveals two chromosomes and a selective capacity to utilize plant glucans.</title>
        <authorList>
            <consortium name="NISC Comparative Sequencing Program"/>
            <person name="Wegmann U."/>
            <person name="Louis P."/>
            <person name="Goesmann A."/>
            <person name="Henrissat B."/>
            <person name="Duncan S.H."/>
            <person name="Flint H.J."/>
        </authorList>
    </citation>
    <scope>NUCLEOTIDE SEQUENCE</scope>
    <source>
        <strain evidence="3">NBRC 108216</strain>
    </source>
</reference>
<dbReference type="InterPro" id="IPR019886">
    <property type="entry name" value="Na_symporter_ssu"/>
</dbReference>
<feature type="transmembrane region" description="Helical" evidence="1">
    <location>
        <begin position="25"/>
        <end position="44"/>
    </location>
</feature>
<evidence type="ECO:0000313" key="4">
    <source>
        <dbReference type="Proteomes" id="UP001161390"/>
    </source>
</evidence>
<protein>
    <submittedName>
        <fullName evidence="3">Membrane protein</fullName>
    </submittedName>
</protein>
<evidence type="ECO:0000313" key="3">
    <source>
        <dbReference type="EMBL" id="GLQ21463.1"/>
    </source>
</evidence>
<keyword evidence="1" id="KW-1133">Transmembrane helix</keyword>
<gene>
    <name evidence="3" type="ORF">GCM10007854_24180</name>
</gene>
<evidence type="ECO:0000259" key="2">
    <source>
        <dbReference type="Pfam" id="PF13937"/>
    </source>
</evidence>
<keyword evidence="1" id="KW-0812">Transmembrane</keyword>
<dbReference type="RefSeq" id="WP_284373037.1">
    <property type="nucleotide sequence ID" value="NZ_BSNJ01000005.1"/>
</dbReference>
<organism evidence="3 4">
    <name type="scientific">Algimonas porphyrae</name>
    <dbReference type="NCBI Taxonomy" id="1128113"/>
    <lineage>
        <taxon>Bacteria</taxon>
        <taxon>Pseudomonadati</taxon>
        <taxon>Pseudomonadota</taxon>
        <taxon>Alphaproteobacteria</taxon>
        <taxon>Maricaulales</taxon>
        <taxon>Robiginitomaculaceae</taxon>
        <taxon>Algimonas</taxon>
    </lineage>
</organism>
<dbReference type="Pfam" id="PF13937">
    <property type="entry name" value="DUF4212"/>
    <property type="match status" value="1"/>
</dbReference>
<proteinExistence type="predicted"/>